<dbReference type="InterPro" id="IPR014985">
    <property type="entry name" value="WbqC"/>
</dbReference>
<reference evidence="2" key="1">
    <citation type="submission" date="2016-11" db="EMBL/GenBank/DDBJ databases">
        <authorList>
            <person name="Varghese N."/>
            <person name="Submissions S."/>
        </authorList>
    </citation>
    <scope>NUCLEOTIDE SEQUENCE [LARGE SCALE GENOMIC DNA]</scope>
    <source>
        <strain evidence="2">DSM 10349</strain>
    </source>
</reference>
<organism evidence="1 2">
    <name type="scientific">Desulforamulus aeronauticus DSM 10349</name>
    <dbReference type="NCBI Taxonomy" id="1121421"/>
    <lineage>
        <taxon>Bacteria</taxon>
        <taxon>Bacillati</taxon>
        <taxon>Bacillota</taxon>
        <taxon>Clostridia</taxon>
        <taxon>Eubacteriales</taxon>
        <taxon>Peptococcaceae</taxon>
        <taxon>Desulforamulus</taxon>
    </lineage>
</organism>
<proteinExistence type="predicted"/>
<dbReference type="EMBL" id="FRAR01000016">
    <property type="protein sequence ID" value="SHK55198.1"/>
    <property type="molecule type" value="Genomic_DNA"/>
</dbReference>
<dbReference type="Pfam" id="PF08889">
    <property type="entry name" value="WbqC"/>
    <property type="match status" value="1"/>
</dbReference>
<accession>A0A1M6TEJ9</accession>
<sequence length="230" mass="26671">MPVIISGHQPNYLPWLGYFHKMMSCDLFVILDDVLLSRAEITKKNKIKGPEGARLLSVPLKRKRAFIKDTTIYNEISWCFNHWGSLETCYARSPYWKQYKELFYPIYHNREENLANLNLRLIEVIRSILGITTPLVRSSEHPEIQGSKGDLVISLCQHFQADIYLSGNGARAYNNEQAFERSGIRLVYQDFQHPVYPQLWGDFLPNLSAVDLIFNCGPNSRDYLTKQVIL</sequence>
<dbReference type="Proteomes" id="UP000183997">
    <property type="component" value="Unassembled WGS sequence"/>
</dbReference>
<name>A0A1M6TEJ9_9FIRM</name>
<dbReference type="STRING" id="1121421.SAMN02745123_02288"/>
<gene>
    <name evidence="1" type="ORF">SAMN02745123_02288</name>
</gene>
<protein>
    <submittedName>
        <fullName evidence="1">WbqC-like protein family protein</fullName>
    </submittedName>
</protein>
<evidence type="ECO:0000313" key="2">
    <source>
        <dbReference type="Proteomes" id="UP000183997"/>
    </source>
</evidence>
<keyword evidence="2" id="KW-1185">Reference proteome</keyword>
<evidence type="ECO:0000313" key="1">
    <source>
        <dbReference type="EMBL" id="SHK55198.1"/>
    </source>
</evidence>
<dbReference type="AlphaFoldDB" id="A0A1M6TEJ9"/>